<dbReference type="AlphaFoldDB" id="A0A0G4NR23"/>
<gene>
    <name evidence="2" type="ORF">BN1723_016966</name>
</gene>
<reference evidence="3" key="1">
    <citation type="submission" date="2015-05" db="EMBL/GenBank/DDBJ databases">
        <authorList>
            <person name="Fogelqvist Johan"/>
        </authorList>
    </citation>
    <scope>NUCLEOTIDE SEQUENCE [LARGE SCALE GENOMIC DNA]</scope>
</reference>
<organism evidence="2 3">
    <name type="scientific">Verticillium longisporum</name>
    <name type="common">Verticillium dahliae var. longisporum</name>
    <dbReference type="NCBI Taxonomy" id="100787"/>
    <lineage>
        <taxon>Eukaryota</taxon>
        <taxon>Fungi</taxon>
        <taxon>Dikarya</taxon>
        <taxon>Ascomycota</taxon>
        <taxon>Pezizomycotina</taxon>
        <taxon>Sordariomycetes</taxon>
        <taxon>Hypocreomycetidae</taxon>
        <taxon>Glomerellales</taxon>
        <taxon>Plectosphaerellaceae</taxon>
        <taxon>Verticillium</taxon>
    </lineage>
</organism>
<feature type="region of interest" description="Disordered" evidence="1">
    <location>
        <begin position="1"/>
        <end position="42"/>
    </location>
</feature>
<dbReference type="EMBL" id="CVQI01038017">
    <property type="protein sequence ID" value="CRK48859.1"/>
    <property type="molecule type" value="Genomic_DNA"/>
</dbReference>
<proteinExistence type="predicted"/>
<evidence type="ECO:0000313" key="3">
    <source>
        <dbReference type="Proteomes" id="UP000045706"/>
    </source>
</evidence>
<sequence>MGGHDVTDIVKSVLDAMQQRSTSDSSHNSARASEDKVHFGTNNLKALVKRAGDLRDLLSEAVRRVDQITSSPMRTPRRHERESPAFTRVFTPEPPSSSPPKRLPHSQSTNSVLSRGSHEASPSTGLNQRMQMMTVS</sequence>
<evidence type="ECO:0000313" key="2">
    <source>
        <dbReference type="EMBL" id="CRK48859.1"/>
    </source>
</evidence>
<accession>A0A0G4NR23</accession>
<feature type="region of interest" description="Disordered" evidence="1">
    <location>
        <begin position="63"/>
        <end position="136"/>
    </location>
</feature>
<dbReference type="Proteomes" id="UP000045706">
    <property type="component" value="Unassembled WGS sequence"/>
</dbReference>
<feature type="compositionally biased region" description="Polar residues" evidence="1">
    <location>
        <begin position="18"/>
        <end position="31"/>
    </location>
</feature>
<feature type="non-terminal residue" evidence="2">
    <location>
        <position position="136"/>
    </location>
</feature>
<protein>
    <submittedName>
        <fullName evidence="2">Uncharacterized protein</fullName>
    </submittedName>
</protein>
<name>A0A0G4NR23_VERLO</name>
<evidence type="ECO:0000256" key="1">
    <source>
        <dbReference type="SAM" id="MobiDB-lite"/>
    </source>
</evidence>
<feature type="compositionally biased region" description="Polar residues" evidence="1">
    <location>
        <begin position="105"/>
        <end position="136"/>
    </location>
</feature>